<feature type="compositionally biased region" description="Basic and acidic residues" evidence="1">
    <location>
        <begin position="1"/>
        <end position="19"/>
    </location>
</feature>
<organism evidence="2 3">
    <name type="scientific">Pontibacter mucosus</name>
    <dbReference type="NCBI Taxonomy" id="1649266"/>
    <lineage>
        <taxon>Bacteria</taxon>
        <taxon>Pseudomonadati</taxon>
        <taxon>Bacteroidota</taxon>
        <taxon>Cytophagia</taxon>
        <taxon>Cytophagales</taxon>
        <taxon>Hymenobacteraceae</taxon>
        <taxon>Pontibacter</taxon>
    </lineage>
</organism>
<feature type="region of interest" description="Disordered" evidence="1">
    <location>
        <begin position="1"/>
        <end position="29"/>
    </location>
</feature>
<dbReference type="Proteomes" id="UP000244225">
    <property type="component" value="Unassembled WGS sequence"/>
</dbReference>
<dbReference type="AlphaFoldDB" id="A0A2T5YTY0"/>
<evidence type="ECO:0000313" key="3">
    <source>
        <dbReference type="Proteomes" id="UP000244225"/>
    </source>
</evidence>
<comment type="caution">
    <text evidence="2">The sequence shown here is derived from an EMBL/GenBank/DDBJ whole genome shotgun (WGS) entry which is preliminary data.</text>
</comment>
<reference evidence="2 3" key="1">
    <citation type="submission" date="2018-04" db="EMBL/GenBank/DDBJ databases">
        <title>Genomic Encyclopedia of Archaeal and Bacterial Type Strains, Phase II (KMG-II): from individual species to whole genera.</title>
        <authorList>
            <person name="Goeker M."/>
        </authorList>
    </citation>
    <scope>NUCLEOTIDE SEQUENCE [LARGE SCALE GENOMIC DNA]</scope>
    <source>
        <strain evidence="2 3">DSM 100162</strain>
    </source>
</reference>
<gene>
    <name evidence="2" type="ORF">C8N40_101598</name>
</gene>
<accession>A0A2T5YTY0</accession>
<dbReference type="EMBL" id="QBKI01000001">
    <property type="protein sequence ID" value="PTX22770.1"/>
    <property type="molecule type" value="Genomic_DNA"/>
</dbReference>
<protein>
    <submittedName>
        <fullName evidence="2">Uncharacterized protein</fullName>
    </submittedName>
</protein>
<feature type="compositionally biased region" description="Polar residues" evidence="1">
    <location>
        <begin position="20"/>
        <end position="29"/>
    </location>
</feature>
<proteinExistence type="predicted"/>
<keyword evidence="3" id="KW-1185">Reference proteome</keyword>
<evidence type="ECO:0000313" key="2">
    <source>
        <dbReference type="EMBL" id="PTX22770.1"/>
    </source>
</evidence>
<sequence length="29" mass="3224">MAYADSEVRSREVPDKDVRNSGNTVSIKV</sequence>
<name>A0A2T5YTY0_9BACT</name>
<evidence type="ECO:0000256" key="1">
    <source>
        <dbReference type="SAM" id="MobiDB-lite"/>
    </source>
</evidence>